<evidence type="ECO:0000313" key="4">
    <source>
        <dbReference type="EMBL" id="KAF3762849.1"/>
    </source>
</evidence>
<comment type="similarity">
    <text evidence="2">Belongs to the NAD(P)-dependent epimerase/dehydratase family. Dihydroflavonol-4-reductase subfamily.</text>
</comment>
<dbReference type="InterPro" id="IPR050425">
    <property type="entry name" value="NAD(P)_dehydrat-like"/>
</dbReference>
<proteinExistence type="inferred from homology"/>
<organism evidence="4 5">
    <name type="scientific">Cryphonectria parasitica (strain ATCC 38755 / EP155)</name>
    <dbReference type="NCBI Taxonomy" id="660469"/>
    <lineage>
        <taxon>Eukaryota</taxon>
        <taxon>Fungi</taxon>
        <taxon>Dikarya</taxon>
        <taxon>Ascomycota</taxon>
        <taxon>Pezizomycotina</taxon>
        <taxon>Sordariomycetes</taxon>
        <taxon>Sordariomycetidae</taxon>
        <taxon>Diaporthales</taxon>
        <taxon>Cryphonectriaceae</taxon>
        <taxon>Cryphonectria-Endothia species complex</taxon>
        <taxon>Cryphonectria</taxon>
    </lineage>
</organism>
<dbReference type="OrthoDB" id="2735536at2759"/>
<dbReference type="EMBL" id="MU032350">
    <property type="protein sequence ID" value="KAF3762849.1"/>
    <property type="molecule type" value="Genomic_DNA"/>
</dbReference>
<name>A0A9P4XX10_CRYP1</name>
<keyword evidence="5" id="KW-1185">Reference proteome</keyword>
<dbReference type="SUPFAM" id="SSF51735">
    <property type="entry name" value="NAD(P)-binding Rossmann-fold domains"/>
    <property type="match status" value="1"/>
</dbReference>
<feature type="domain" description="3-beta hydroxysteroid dehydrogenase/isomerase" evidence="3">
    <location>
        <begin position="12"/>
        <end position="137"/>
    </location>
</feature>
<keyword evidence="1" id="KW-0560">Oxidoreductase</keyword>
<accession>A0A9P4XX10</accession>
<dbReference type="GO" id="GO:0006694">
    <property type="term" value="P:steroid biosynthetic process"/>
    <property type="evidence" value="ECO:0007669"/>
    <property type="project" value="InterPro"/>
</dbReference>
<gene>
    <name evidence="4" type="ORF">M406DRAFT_72835</name>
</gene>
<evidence type="ECO:0000259" key="3">
    <source>
        <dbReference type="Pfam" id="PF01073"/>
    </source>
</evidence>
<dbReference type="GeneID" id="63842709"/>
<dbReference type="Proteomes" id="UP000803844">
    <property type="component" value="Unassembled WGS sequence"/>
</dbReference>
<sequence>MAQSTHIPRAFITGASGFLATQIILLLLERGYHVVAAVRSQAKADAWCSLYPQHLEQGQIHFVVVRDMQEDGAYDDAVQGADIIFHTASPFSFTFEDNERDMLIPARKGALSVLESAMKADTIRKFIYTSSFAAVTSPHLDPRPGYIYSENDWNPVQWDEAVASTDKHFVYLASKTFAEQAVWDFARTRTPHFSITRRVALLFFHLAFHKRIYSPALHLGCRVLDRLIDAHEMPRTPAYVCVDVKDCALCHVKAAETDVSRGQRYLTVGSPFSQPSAAQTIARLFPEQAHRLPSAGDQVNHYGYSSARAEKDLGIRWTSFETTIQETFQQLLDIKGPF</sequence>
<dbReference type="Gene3D" id="3.40.50.720">
    <property type="entry name" value="NAD(P)-binding Rossmann-like Domain"/>
    <property type="match status" value="1"/>
</dbReference>
<evidence type="ECO:0000313" key="5">
    <source>
        <dbReference type="Proteomes" id="UP000803844"/>
    </source>
</evidence>
<reference evidence="4" key="1">
    <citation type="journal article" date="2020" name="Phytopathology">
        <title>Genome sequence of the chestnut blight fungus Cryphonectria parasitica EP155: A fundamental resource for an archetypical invasive plant pathogen.</title>
        <authorList>
            <person name="Crouch J.A."/>
            <person name="Dawe A."/>
            <person name="Aerts A."/>
            <person name="Barry K."/>
            <person name="Churchill A.C.L."/>
            <person name="Grimwood J."/>
            <person name="Hillman B."/>
            <person name="Milgroom M.G."/>
            <person name="Pangilinan J."/>
            <person name="Smith M."/>
            <person name="Salamov A."/>
            <person name="Schmutz J."/>
            <person name="Yadav J."/>
            <person name="Grigoriev I.V."/>
            <person name="Nuss D."/>
        </authorList>
    </citation>
    <scope>NUCLEOTIDE SEQUENCE</scope>
    <source>
        <strain evidence="4">EP155</strain>
    </source>
</reference>
<dbReference type="Pfam" id="PF01073">
    <property type="entry name" value="3Beta_HSD"/>
    <property type="match status" value="1"/>
</dbReference>
<dbReference type="PANTHER" id="PTHR10366">
    <property type="entry name" value="NAD DEPENDENT EPIMERASE/DEHYDRATASE"/>
    <property type="match status" value="1"/>
</dbReference>
<dbReference type="GO" id="GO:0016616">
    <property type="term" value="F:oxidoreductase activity, acting on the CH-OH group of donors, NAD or NADP as acceptor"/>
    <property type="evidence" value="ECO:0007669"/>
    <property type="project" value="InterPro"/>
</dbReference>
<dbReference type="RefSeq" id="XP_040773828.1">
    <property type="nucleotide sequence ID" value="XM_040925580.1"/>
</dbReference>
<evidence type="ECO:0000256" key="2">
    <source>
        <dbReference type="ARBA" id="ARBA00023445"/>
    </source>
</evidence>
<protein>
    <recommendedName>
        <fullName evidence="3">3-beta hydroxysteroid dehydrogenase/isomerase domain-containing protein</fullName>
    </recommendedName>
</protein>
<evidence type="ECO:0000256" key="1">
    <source>
        <dbReference type="ARBA" id="ARBA00023002"/>
    </source>
</evidence>
<dbReference type="PANTHER" id="PTHR10366:SF564">
    <property type="entry name" value="STEROL-4-ALPHA-CARBOXYLATE 3-DEHYDROGENASE, DECARBOXYLATING"/>
    <property type="match status" value="1"/>
</dbReference>
<dbReference type="InterPro" id="IPR036291">
    <property type="entry name" value="NAD(P)-bd_dom_sf"/>
</dbReference>
<comment type="caution">
    <text evidence="4">The sequence shown here is derived from an EMBL/GenBank/DDBJ whole genome shotgun (WGS) entry which is preliminary data.</text>
</comment>
<dbReference type="InterPro" id="IPR002225">
    <property type="entry name" value="3Beta_OHSteriod_DH/Estase"/>
</dbReference>
<dbReference type="AlphaFoldDB" id="A0A9P4XX10"/>